<gene>
    <name evidence="1" type="ORF">BIY37_05705</name>
</gene>
<comment type="caution">
    <text evidence="1">The sequence shown here is derived from an EMBL/GenBank/DDBJ whole genome shotgun (WGS) entry which is preliminary data.</text>
</comment>
<name>A0A1V6M0Q7_9BACT</name>
<dbReference type="Proteomes" id="UP000242219">
    <property type="component" value="Unassembled WGS sequence"/>
</dbReference>
<dbReference type="EMBL" id="MJUW02000066">
    <property type="protein sequence ID" value="OQD45979.1"/>
    <property type="molecule type" value="Genomic_DNA"/>
</dbReference>
<proteinExistence type="predicted"/>
<dbReference type="RefSeq" id="WP_070066863.1">
    <property type="nucleotide sequence ID" value="NZ_MJUW02000066.1"/>
</dbReference>
<protein>
    <recommendedName>
        <fullName evidence="3">CpXC domain-containing protein</fullName>
    </recommendedName>
</protein>
<reference evidence="1 2" key="1">
    <citation type="journal article" date="2016" name="Genome Announc.">
        <title>Draft Genome Sequence of the Anaerobic Ammonium-Oxidizing Bacterium 'Candidatus Brocadia sp. 40'.</title>
        <authorList>
            <person name="Ali M."/>
            <person name="Haroon M.F."/>
            <person name="Narita Y."/>
            <person name="Zhang L."/>
            <person name="Rangel Shaw D."/>
            <person name="Okabe S."/>
            <person name="Saikaly P.E."/>
        </authorList>
    </citation>
    <scope>NUCLEOTIDE SEQUENCE [LARGE SCALE GENOMIC DNA]</scope>
    <source>
        <strain evidence="1 2">40</strain>
    </source>
</reference>
<organism evidence="1 2">
    <name type="scientific">Candidatus Brocadia sapporoensis</name>
    <dbReference type="NCBI Taxonomy" id="392547"/>
    <lineage>
        <taxon>Bacteria</taxon>
        <taxon>Pseudomonadati</taxon>
        <taxon>Planctomycetota</taxon>
        <taxon>Candidatus Brocadiia</taxon>
        <taxon>Candidatus Brocadiales</taxon>
        <taxon>Candidatus Brocadiaceae</taxon>
        <taxon>Candidatus Brocadia</taxon>
    </lineage>
</organism>
<dbReference type="AlphaFoldDB" id="A0A1V6M0Q7"/>
<accession>A0A1V6M0Q7</accession>
<keyword evidence="2" id="KW-1185">Reference proteome</keyword>
<sequence>MIAKTFFVCPGCGNDKDFKIFTSNFQIIKQSPDLASRTEESGALPSLRQNDNYVECPHCLQQVDYDDAATIGKKYIQAKQRLQKDIVPIAVSHPQR</sequence>
<evidence type="ECO:0008006" key="3">
    <source>
        <dbReference type="Google" id="ProtNLM"/>
    </source>
</evidence>
<evidence type="ECO:0000313" key="1">
    <source>
        <dbReference type="EMBL" id="OQD45979.1"/>
    </source>
</evidence>
<evidence type="ECO:0000313" key="2">
    <source>
        <dbReference type="Proteomes" id="UP000242219"/>
    </source>
</evidence>